<evidence type="ECO:0000256" key="1">
    <source>
        <dbReference type="ARBA" id="ARBA00022490"/>
    </source>
</evidence>
<comment type="catalytic activity">
    <reaction evidence="4 5">
        <text>[protein]-L-glutamate 5-O-methyl ester + H2O = L-glutamyl-[protein] + methanol + H(+)</text>
        <dbReference type="Rhea" id="RHEA:23236"/>
        <dbReference type="Rhea" id="RHEA-COMP:10208"/>
        <dbReference type="Rhea" id="RHEA-COMP:10311"/>
        <dbReference type="ChEBI" id="CHEBI:15377"/>
        <dbReference type="ChEBI" id="CHEBI:15378"/>
        <dbReference type="ChEBI" id="CHEBI:17790"/>
        <dbReference type="ChEBI" id="CHEBI:29973"/>
        <dbReference type="ChEBI" id="CHEBI:82795"/>
        <dbReference type="EC" id="3.1.1.61"/>
    </reaction>
</comment>
<dbReference type="SUPFAM" id="SSF52172">
    <property type="entry name" value="CheY-like"/>
    <property type="match status" value="1"/>
</dbReference>
<dbReference type="EC" id="3.1.1.61" evidence="5"/>
<dbReference type="GO" id="GO:0050568">
    <property type="term" value="F:protein-glutamine glutaminase activity"/>
    <property type="evidence" value="ECO:0007669"/>
    <property type="project" value="UniProtKB-UniRule"/>
</dbReference>
<dbReference type="SMART" id="SM00448">
    <property type="entry name" value="REC"/>
    <property type="match status" value="1"/>
</dbReference>
<name>E8M6H3_PHOS4</name>
<dbReference type="InterPro" id="IPR001789">
    <property type="entry name" value="Sig_transdc_resp-reg_receiver"/>
</dbReference>
<dbReference type="Gene3D" id="3.40.50.180">
    <property type="entry name" value="Methylesterase CheB, C-terminal domain"/>
    <property type="match status" value="1"/>
</dbReference>
<comment type="domain">
    <text evidence="5">Contains a C-terminal catalytic domain, and an N-terminal region which modulates catalytic activity.</text>
</comment>
<dbReference type="GeneID" id="95569196"/>
<dbReference type="Pfam" id="PF00072">
    <property type="entry name" value="Response_reg"/>
    <property type="match status" value="1"/>
</dbReference>
<dbReference type="HAMAP" id="MF_00099">
    <property type="entry name" value="CheB_chemtxs"/>
    <property type="match status" value="1"/>
</dbReference>
<dbReference type="GO" id="GO:0005737">
    <property type="term" value="C:cytoplasm"/>
    <property type="evidence" value="ECO:0007669"/>
    <property type="project" value="UniProtKB-SubCell"/>
</dbReference>
<proteinExistence type="inferred from homology"/>
<dbReference type="InterPro" id="IPR008248">
    <property type="entry name" value="CheB-like"/>
</dbReference>
<sequence length="358" mass="38830">MIQPISVFIVDDSAVIRQVLGEVIDADPMLEVIGTAPDPILALRKMNKQWPDVILLDIAMPKMDGITFLRQIMASHPTPVVICSAKTEQDTTLTLEALSSGAVEVINKPQSQLNSYLHSAEVGEILQAIKQAAKTQVKALKYLSETSYRPKLSADSVIKPAKGHAQFTQDKLVVIGASTGGTEAVRQFLCQMPSHSPPIVVVQHMPPKFTTAFAKRLDQSLQHHVLEATHNTRLENGCVYIAPGAIHSIIQYRNGHYYLDLKDGPLVSRHKPSVDVLFRSAAQQAGKNAVGVILTGMGDDGAQGLLELYRTGATTFAQDEESSLVYGMPKEAVKKGAVSGVYSIDLLPYQVKKALVGE</sequence>
<dbReference type="Gene3D" id="3.40.50.2300">
    <property type="match status" value="1"/>
</dbReference>
<comment type="PTM">
    <text evidence="5">Phosphorylated by CheA. Phosphorylation of the N-terminal regulatory domain activates the methylesterase activity.</text>
</comment>
<evidence type="ECO:0000256" key="7">
    <source>
        <dbReference type="PROSITE-ProRule" id="PRU00169"/>
    </source>
</evidence>
<evidence type="ECO:0000313" key="11">
    <source>
        <dbReference type="Proteomes" id="UP000006228"/>
    </source>
</evidence>
<dbReference type="CDD" id="cd17541">
    <property type="entry name" value="REC_CheB-like"/>
    <property type="match status" value="1"/>
</dbReference>
<dbReference type="CDD" id="cd16432">
    <property type="entry name" value="CheB_Rec"/>
    <property type="match status" value="1"/>
</dbReference>
<dbReference type="InterPro" id="IPR035909">
    <property type="entry name" value="CheB_C"/>
</dbReference>
<dbReference type="PANTHER" id="PTHR42872:SF6">
    <property type="entry name" value="PROTEIN-GLUTAMATE METHYLESTERASE_PROTEIN-GLUTAMINE GLUTAMINASE"/>
    <property type="match status" value="1"/>
</dbReference>
<comment type="catalytic activity">
    <reaction evidence="5">
        <text>L-glutaminyl-[protein] + H2O = L-glutamyl-[protein] + NH4(+)</text>
        <dbReference type="Rhea" id="RHEA:16441"/>
        <dbReference type="Rhea" id="RHEA-COMP:10207"/>
        <dbReference type="Rhea" id="RHEA-COMP:10208"/>
        <dbReference type="ChEBI" id="CHEBI:15377"/>
        <dbReference type="ChEBI" id="CHEBI:28938"/>
        <dbReference type="ChEBI" id="CHEBI:29973"/>
        <dbReference type="ChEBI" id="CHEBI:30011"/>
        <dbReference type="EC" id="3.5.1.44"/>
    </reaction>
</comment>
<comment type="similarity">
    <text evidence="5">Belongs to the CheB family.</text>
</comment>
<keyword evidence="5 7" id="KW-0597">Phosphoprotein</keyword>
<evidence type="ECO:0000256" key="5">
    <source>
        <dbReference type="HAMAP-Rule" id="MF_00099"/>
    </source>
</evidence>
<dbReference type="InterPro" id="IPR011006">
    <property type="entry name" value="CheY-like_superfamily"/>
</dbReference>
<feature type="modified residue" description="4-aspartylphosphate" evidence="5 7">
    <location>
        <position position="57"/>
    </location>
</feature>
<comment type="caution">
    <text evidence="10">The sequence shown here is derived from an EMBL/GenBank/DDBJ whole genome shotgun (WGS) entry which is preliminary data.</text>
</comment>
<dbReference type="Pfam" id="PF01339">
    <property type="entry name" value="CheB_methylest"/>
    <property type="match status" value="1"/>
</dbReference>
<feature type="active site" evidence="5 6">
    <location>
        <position position="300"/>
    </location>
</feature>
<dbReference type="PROSITE" id="PS50122">
    <property type="entry name" value="CHEB"/>
    <property type="match status" value="1"/>
</dbReference>
<comment type="function">
    <text evidence="5">Involved in chemotaxis. Part of a chemotaxis signal transduction system that modulates chemotaxis in response to various stimuli. Catalyzes the demethylation of specific methylglutamate residues introduced into the chemoreceptors (methyl-accepting chemotaxis proteins or MCP) by CheR. Also mediates the irreversible deamidation of specific glutamine residues to glutamic acid.</text>
</comment>
<dbReference type="GO" id="GO:0006935">
    <property type="term" value="P:chemotaxis"/>
    <property type="evidence" value="ECO:0007669"/>
    <property type="project" value="UniProtKB-UniRule"/>
</dbReference>
<feature type="domain" description="Response regulatory" evidence="8">
    <location>
        <begin position="6"/>
        <end position="123"/>
    </location>
</feature>
<dbReference type="PANTHER" id="PTHR42872">
    <property type="entry name" value="PROTEIN-GLUTAMATE METHYLESTERASE/PROTEIN-GLUTAMINE GLUTAMINASE"/>
    <property type="match status" value="1"/>
</dbReference>
<feature type="active site" evidence="5 6">
    <location>
        <position position="178"/>
    </location>
</feature>
<evidence type="ECO:0000256" key="3">
    <source>
        <dbReference type="ARBA" id="ARBA00022801"/>
    </source>
</evidence>
<keyword evidence="3 5" id="KW-0378">Hydrolase</keyword>
<reference evidence="10 11" key="1">
    <citation type="journal article" date="2012" name="Int. J. Syst. Evol. Microbiol.">
        <title>Vibrio caribbeanicus sp. nov., isolated from the marine sponge Scleritoderma cyanea.</title>
        <authorList>
            <person name="Hoffmann M."/>
            <person name="Monday S.R."/>
            <person name="Allard M.W."/>
            <person name="Strain E.A."/>
            <person name="Whittaker P."/>
            <person name="Naum M."/>
            <person name="McCarthy P.J."/>
            <person name="Lopez J.V."/>
            <person name="Fischer M."/>
            <person name="Brown E.W."/>
        </authorList>
    </citation>
    <scope>NUCLEOTIDE SEQUENCE [LARGE SCALE GENOMIC DNA]</scope>
    <source>
        <strain evidence="11">DSMZ 21326</strain>
    </source>
</reference>
<dbReference type="OrthoDB" id="9793421at2"/>
<evidence type="ECO:0000259" key="9">
    <source>
        <dbReference type="PROSITE" id="PS50122"/>
    </source>
</evidence>
<evidence type="ECO:0000259" key="8">
    <source>
        <dbReference type="PROSITE" id="PS50110"/>
    </source>
</evidence>
<dbReference type="GO" id="GO:0000156">
    <property type="term" value="F:phosphorelay response regulator activity"/>
    <property type="evidence" value="ECO:0007669"/>
    <property type="project" value="InterPro"/>
</dbReference>
<evidence type="ECO:0000256" key="4">
    <source>
        <dbReference type="ARBA" id="ARBA00048267"/>
    </source>
</evidence>
<dbReference type="Proteomes" id="UP000006228">
    <property type="component" value="Unassembled WGS sequence"/>
</dbReference>
<dbReference type="RefSeq" id="WP_008076678.1">
    <property type="nucleotide sequence ID" value="NZ_AEVT01000059.1"/>
</dbReference>
<dbReference type="eggNOG" id="COG2201">
    <property type="taxonomic scope" value="Bacteria"/>
</dbReference>
<keyword evidence="1 5" id="KW-0963">Cytoplasm</keyword>
<keyword evidence="2 5" id="KW-0145">Chemotaxis</keyword>
<dbReference type="NCBIfam" id="NF009206">
    <property type="entry name" value="PRK12555.1"/>
    <property type="match status" value="1"/>
</dbReference>
<dbReference type="EC" id="3.5.1.44" evidence="5"/>
<feature type="domain" description="CheB-type methylesterase" evidence="9">
    <location>
        <begin position="166"/>
        <end position="358"/>
    </location>
</feature>
<dbReference type="PROSITE" id="PS50110">
    <property type="entry name" value="RESPONSE_REGULATORY"/>
    <property type="match status" value="1"/>
</dbReference>
<gene>
    <name evidence="5" type="primary">cheB</name>
    <name evidence="10" type="ORF">VISI1226_22015</name>
</gene>
<dbReference type="InterPro" id="IPR000673">
    <property type="entry name" value="Sig_transdc_resp-reg_Me-estase"/>
</dbReference>
<protein>
    <recommendedName>
        <fullName evidence="5">Protein-glutamate methylesterase/protein-glutamine glutaminase</fullName>
        <ecNumber evidence="5">3.1.1.61</ecNumber>
        <ecNumber evidence="5">3.5.1.44</ecNumber>
    </recommendedName>
</protein>
<dbReference type="NCBIfam" id="NF001965">
    <property type="entry name" value="PRK00742.1"/>
    <property type="match status" value="1"/>
</dbReference>
<comment type="subcellular location">
    <subcellularLocation>
        <location evidence="5">Cytoplasm</location>
    </subcellularLocation>
</comment>
<dbReference type="AlphaFoldDB" id="E8M6H3"/>
<evidence type="ECO:0000256" key="6">
    <source>
        <dbReference type="PROSITE-ProRule" id="PRU00050"/>
    </source>
</evidence>
<dbReference type="GO" id="GO:0008984">
    <property type="term" value="F:protein-glutamate methylesterase activity"/>
    <property type="evidence" value="ECO:0007669"/>
    <property type="project" value="UniProtKB-UniRule"/>
</dbReference>
<dbReference type="SUPFAM" id="SSF52738">
    <property type="entry name" value="Methylesterase CheB, C-terminal domain"/>
    <property type="match status" value="1"/>
</dbReference>
<organism evidence="10 11">
    <name type="scientific">Vibrio sinaloensis DSM 21326</name>
    <dbReference type="NCBI Taxonomy" id="945550"/>
    <lineage>
        <taxon>Bacteria</taxon>
        <taxon>Pseudomonadati</taxon>
        <taxon>Pseudomonadota</taxon>
        <taxon>Gammaproteobacteria</taxon>
        <taxon>Vibrionales</taxon>
        <taxon>Vibrionaceae</taxon>
        <taxon>Vibrio</taxon>
        <taxon>Vibrio oreintalis group</taxon>
    </lineage>
</organism>
<dbReference type="EMBL" id="AEVT01000059">
    <property type="protein sequence ID" value="EGA70291.1"/>
    <property type="molecule type" value="Genomic_DNA"/>
</dbReference>
<dbReference type="PIRSF" id="PIRSF000876">
    <property type="entry name" value="RR_chemtxs_CheB"/>
    <property type="match status" value="1"/>
</dbReference>
<evidence type="ECO:0000256" key="2">
    <source>
        <dbReference type="ARBA" id="ARBA00022500"/>
    </source>
</evidence>
<accession>E8M6H3</accession>
<feature type="active site" evidence="5 6">
    <location>
        <position position="204"/>
    </location>
</feature>
<evidence type="ECO:0000313" key="10">
    <source>
        <dbReference type="EMBL" id="EGA70291.1"/>
    </source>
</evidence>